<evidence type="ECO:0008006" key="4">
    <source>
        <dbReference type="Google" id="ProtNLM"/>
    </source>
</evidence>
<keyword evidence="1" id="KW-0732">Signal</keyword>
<protein>
    <recommendedName>
        <fullName evidence="4">Secreted protein</fullName>
    </recommendedName>
</protein>
<feature type="chain" id="PRO_5010524269" description="Secreted protein" evidence="1">
    <location>
        <begin position="27"/>
        <end position="117"/>
    </location>
</feature>
<dbReference type="OrthoDB" id="3542365at2"/>
<name>A0A1T3NQS2_9ACTN</name>
<proteinExistence type="predicted"/>
<evidence type="ECO:0000313" key="3">
    <source>
        <dbReference type="Proteomes" id="UP000190037"/>
    </source>
</evidence>
<reference evidence="2 3" key="1">
    <citation type="submission" date="2017-03" db="EMBL/GenBank/DDBJ databases">
        <title>Draft genome sequence of Streptomyces scabrisporus NF3, endophyte isolated from Amphipterygium adstringens.</title>
        <authorList>
            <person name="Vazquez M."/>
            <person name="Ceapa C.D."/>
            <person name="Rodriguez Luna D."/>
            <person name="Sanchez Esquivel S."/>
        </authorList>
    </citation>
    <scope>NUCLEOTIDE SEQUENCE [LARGE SCALE GENOMIC DNA]</scope>
    <source>
        <strain evidence="2 3">NF3</strain>
    </source>
</reference>
<evidence type="ECO:0000313" key="2">
    <source>
        <dbReference type="EMBL" id="OPC79263.1"/>
    </source>
</evidence>
<dbReference type="RefSeq" id="WP_078980479.1">
    <property type="nucleotide sequence ID" value="NZ_MWQN01000002.1"/>
</dbReference>
<feature type="signal peptide" evidence="1">
    <location>
        <begin position="1"/>
        <end position="26"/>
    </location>
</feature>
<gene>
    <name evidence="2" type="ORF">B4N89_34975</name>
</gene>
<keyword evidence="3" id="KW-1185">Reference proteome</keyword>
<dbReference type="EMBL" id="MWQN01000002">
    <property type="protein sequence ID" value="OPC79263.1"/>
    <property type="molecule type" value="Genomic_DNA"/>
</dbReference>
<dbReference type="Proteomes" id="UP000190037">
    <property type="component" value="Unassembled WGS sequence"/>
</dbReference>
<organism evidence="2 3">
    <name type="scientific">Embleya scabrispora</name>
    <dbReference type="NCBI Taxonomy" id="159449"/>
    <lineage>
        <taxon>Bacteria</taxon>
        <taxon>Bacillati</taxon>
        <taxon>Actinomycetota</taxon>
        <taxon>Actinomycetes</taxon>
        <taxon>Kitasatosporales</taxon>
        <taxon>Streptomycetaceae</taxon>
        <taxon>Embleya</taxon>
    </lineage>
</organism>
<accession>A0A1T3NQS2</accession>
<comment type="caution">
    <text evidence="2">The sequence shown here is derived from an EMBL/GenBank/DDBJ whole genome shotgun (WGS) entry which is preliminary data.</text>
</comment>
<evidence type="ECO:0000256" key="1">
    <source>
        <dbReference type="SAM" id="SignalP"/>
    </source>
</evidence>
<sequence length="117" mass="12624">MKLRNAAGAAVAALALVLSLPGTSVAAEGRFHYKYVDASGQEHQVTLHDPRSGLCIDLYGVGSDDVPPGFGPHNETDDWVTVYRGADCTGAEWRLKPHGKPTRDDLEVRSVFFDVAD</sequence>
<dbReference type="AlphaFoldDB" id="A0A1T3NQS2"/>